<name>A0A7W7RHY8_9ACTN</name>
<dbReference type="AlphaFoldDB" id="A0A7W7RHY8"/>
<keyword evidence="3" id="KW-1185">Reference proteome</keyword>
<reference evidence="2 3" key="1">
    <citation type="submission" date="2020-08" db="EMBL/GenBank/DDBJ databases">
        <title>Sequencing the genomes of 1000 actinobacteria strains.</title>
        <authorList>
            <person name="Klenk H.-P."/>
        </authorList>
    </citation>
    <scope>NUCLEOTIDE SEQUENCE [LARGE SCALE GENOMIC DNA]</scope>
    <source>
        <strain evidence="2 3">DSM 102030</strain>
    </source>
</reference>
<evidence type="ECO:0000313" key="3">
    <source>
        <dbReference type="Proteomes" id="UP000523007"/>
    </source>
</evidence>
<dbReference type="EMBL" id="JACHJT010000001">
    <property type="protein sequence ID" value="MBB4932227.1"/>
    <property type="molecule type" value="Genomic_DNA"/>
</dbReference>
<organism evidence="2 3">
    <name type="scientific">Lipingzhangella halophila</name>
    <dbReference type="NCBI Taxonomy" id="1783352"/>
    <lineage>
        <taxon>Bacteria</taxon>
        <taxon>Bacillati</taxon>
        <taxon>Actinomycetota</taxon>
        <taxon>Actinomycetes</taxon>
        <taxon>Streptosporangiales</taxon>
        <taxon>Nocardiopsidaceae</taxon>
        <taxon>Lipingzhangella</taxon>
    </lineage>
</organism>
<feature type="region of interest" description="Disordered" evidence="1">
    <location>
        <begin position="54"/>
        <end position="122"/>
    </location>
</feature>
<protein>
    <submittedName>
        <fullName evidence="2">Uncharacterized protein</fullName>
    </submittedName>
</protein>
<accession>A0A7W7RHY8</accession>
<comment type="caution">
    <text evidence="2">The sequence shown here is derived from an EMBL/GenBank/DDBJ whole genome shotgun (WGS) entry which is preliminary data.</text>
</comment>
<evidence type="ECO:0000313" key="2">
    <source>
        <dbReference type="EMBL" id="MBB4932227.1"/>
    </source>
</evidence>
<proteinExistence type="predicted"/>
<gene>
    <name evidence="2" type="ORF">F4561_003047</name>
</gene>
<evidence type="ECO:0000256" key="1">
    <source>
        <dbReference type="SAM" id="MobiDB-lite"/>
    </source>
</evidence>
<sequence>MPSNPRRIEQSFALMMLAQFAVAWKLTQVAWKLAQIVGSRVSQGLRKLWRAYRDRRSTRLPPEGAATPVPSDAGTLDAMRHPEPGGGTSSQGTARGATETPAFDDQKRGPRTAPRFEPPHNH</sequence>
<dbReference type="Proteomes" id="UP000523007">
    <property type="component" value="Unassembled WGS sequence"/>
</dbReference>